<sequence length="130" mass="14369">MFATITPRFAIIFGALSVTGFSLSLASTYLRKKLEEKIGNQKLCTSAFDSLLQHKHSQEVLGSPISCRRPNLADLYNNITSTKAAIAIPVFGSKAKGNLLINANRAETDSEWTLESLKLKVRDEEIIIKE</sequence>
<evidence type="ECO:0000313" key="2">
    <source>
        <dbReference type="Proteomes" id="UP000054359"/>
    </source>
</evidence>
<gene>
    <name evidence="1" type="ORF">X975_14390</name>
</gene>
<dbReference type="GO" id="GO:0005743">
    <property type="term" value="C:mitochondrial inner membrane"/>
    <property type="evidence" value="ECO:0007669"/>
    <property type="project" value="TreeGrafter"/>
</dbReference>
<dbReference type="GO" id="GO:0032981">
    <property type="term" value="P:mitochondrial respiratory chain complex I assembly"/>
    <property type="evidence" value="ECO:0007669"/>
    <property type="project" value="TreeGrafter"/>
</dbReference>
<feature type="non-terminal residue" evidence="1">
    <location>
        <position position="130"/>
    </location>
</feature>
<protein>
    <submittedName>
        <fullName evidence="1">Uncharacterized protein</fullName>
    </submittedName>
</protein>
<dbReference type="AlphaFoldDB" id="A0A087UF70"/>
<dbReference type="PANTHER" id="PTHR47148">
    <property type="entry name" value="CYTOCHROME C OXIDASE ASSEMBLY FACTOR 1 HOMOLOG"/>
    <property type="match status" value="1"/>
</dbReference>
<dbReference type="OrthoDB" id="10037790at2759"/>
<accession>A0A087UF70</accession>
<dbReference type="OMA" id="EPIEWHR"/>
<dbReference type="GO" id="GO:0033617">
    <property type="term" value="P:mitochondrial respiratory chain complex IV assembly"/>
    <property type="evidence" value="ECO:0007669"/>
    <property type="project" value="TreeGrafter"/>
</dbReference>
<reference evidence="1 2" key="1">
    <citation type="submission" date="2013-11" db="EMBL/GenBank/DDBJ databases">
        <title>Genome sequencing of Stegodyphus mimosarum.</title>
        <authorList>
            <person name="Bechsgaard J."/>
        </authorList>
    </citation>
    <scope>NUCLEOTIDE SEQUENCE [LARGE SCALE GENOMIC DNA]</scope>
</reference>
<dbReference type="Proteomes" id="UP000054359">
    <property type="component" value="Unassembled WGS sequence"/>
</dbReference>
<dbReference type="InterPro" id="IPR014807">
    <property type="entry name" value="Coa1"/>
</dbReference>
<evidence type="ECO:0000313" key="1">
    <source>
        <dbReference type="EMBL" id="KFM76009.1"/>
    </source>
</evidence>
<proteinExistence type="predicted"/>
<keyword evidence="2" id="KW-1185">Reference proteome</keyword>
<dbReference type="EMBL" id="KK119551">
    <property type="protein sequence ID" value="KFM76009.1"/>
    <property type="molecule type" value="Genomic_DNA"/>
</dbReference>
<dbReference type="PANTHER" id="PTHR47148:SF1">
    <property type="entry name" value="CYTOCHROME C OXIDASE ASSEMBLY FACTOR 1 HOMOLOG"/>
    <property type="match status" value="1"/>
</dbReference>
<dbReference type="Pfam" id="PF08695">
    <property type="entry name" value="Coa1"/>
    <property type="match status" value="1"/>
</dbReference>
<organism evidence="1 2">
    <name type="scientific">Stegodyphus mimosarum</name>
    <name type="common">African social velvet spider</name>
    <dbReference type="NCBI Taxonomy" id="407821"/>
    <lineage>
        <taxon>Eukaryota</taxon>
        <taxon>Metazoa</taxon>
        <taxon>Ecdysozoa</taxon>
        <taxon>Arthropoda</taxon>
        <taxon>Chelicerata</taxon>
        <taxon>Arachnida</taxon>
        <taxon>Araneae</taxon>
        <taxon>Araneomorphae</taxon>
        <taxon>Entelegynae</taxon>
        <taxon>Eresoidea</taxon>
        <taxon>Eresidae</taxon>
        <taxon>Stegodyphus</taxon>
    </lineage>
</organism>
<name>A0A087UF70_STEMI</name>